<reference evidence="1" key="1">
    <citation type="journal article" date="2020" name="mSystems">
        <title>Genome- and Community-Level Interaction Insights into Carbon Utilization and Element Cycling Functions of Hydrothermarchaeota in Hydrothermal Sediment.</title>
        <authorList>
            <person name="Zhou Z."/>
            <person name="Liu Y."/>
            <person name="Xu W."/>
            <person name="Pan J."/>
            <person name="Luo Z.H."/>
            <person name="Li M."/>
        </authorList>
    </citation>
    <scope>NUCLEOTIDE SEQUENCE [LARGE SCALE GENOMIC DNA]</scope>
    <source>
        <strain evidence="1">HyVt-380</strain>
    </source>
</reference>
<dbReference type="AlphaFoldDB" id="A0A7C1W2V7"/>
<dbReference type="EMBL" id="DRHY01000135">
    <property type="protein sequence ID" value="HEC73935.1"/>
    <property type="molecule type" value="Genomic_DNA"/>
</dbReference>
<dbReference type="InterPro" id="IPR007801">
    <property type="entry name" value="MbnB/TglH/ChrH"/>
</dbReference>
<gene>
    <name evidence="1" type="ORF">ENI26_06120</name>
</gene>
<dbReference type="PANTHER" id="PTHR42194">
    <property type="entry name" value="UPF0276 PROTEIN HI_1600"/>
    <property type="match status" value="1"/>
</dbReference>
<evidence type="ECO:0000313" key="1">
    <source>
        <dbReference type="EMBL" id="HEC73935.1"/>
    </source>
</evidence>
<organism evidence="1">
    <name type="scientific">Methylophaga aminisulfidivorans</name>
    <dbReference type="NCBI Taxonomy" id="230105"/>
    <lineage>
        <taxon>Bacteria</taxon>
        <taxon>Pseudomonadati</taxon>
        <taxon>Pseudomonadota</taxon>
        <taxon>Gammaproteobacteria</taxon>
        <taxon>Thiotrichales</taxon>
        <taxon>Piscirickettsiaceae</taxon>
        <taxon>Methylophaga</taxon>
    </lineage>
</organism>
<proteinExistence type="predicted"/>
<comment type="caution">
    <text evidence="1">The sequence shown here is derived from an EMBL/GenBank/DDBJ whole genome shotgun (WGS) entry which is preliminary data.</text>
</comment>
<dbReference type="NCBIfam" id="NF003818">
    <property type="entry name" value="PRK05409.1"/>
    <property type="match status" value="1"/>
</dbReference>
<sequence>MTINESMEAKMMQVGVGLRSKHYEDALQTASVDFVEVHTENFFADGGVSHAQLDRISEQYKLSFHGTSLGLGSFTPPPMAHIQKMRWLIDHYSPFLISDHACFSWSNDGESIVHAGDLLPIRFDKETLNVMCRNIRRVQDIFGHQILIENISSYLPLSGSVIPEAEFFNLLCQSTGCAMLLDVHNIQVNAVNQQSPSPLEAALYFISELDSGFVGEIHLAGIAAPSAEMWIDDHSGPVSDDCWTAYSAAIKRFGKVPTLIEWDSKLPEWSDLISEAKLAEEYANKVCAHA</sequence>
<name>A0A7C1W2V7_9GAMM</name>
<protein>
    <submittedName>
        <fullName evidence="1">DUF692 domain-containing protein</fullName>
    </submittedName>
</protein>
<dbReference type="Gene3D" id="3.20.20.150">
    <property type="entry name" value="Divalent-metal-dependent TIM barrel enzymes"/>
    <property type="match status" value="1"/>
</dbReference>
<dbReference type="Pfam" id="PF05114">
    <property type="entry name" value="MbnB_TglH_ChrH"/>
    <property type="match status" value="1"/>
</dbReference>
<dbReference type="PANTHER" id="PTHR42194:SF1">
    <property type="entry name" value="UPF0276 PROTEIN HI_1600"/>
    <property type="match status" value="1"/>
</dbReference>
<accession>A0A7C1W2V7</accession>
<dbReference type="Proteomes" id="UP000886384">
    <property type="component" value="Unassembled WGS sequence"/>
</dbReference>